<feature type="transmembrane region" description="Helical" evidence="1">
    <location>
        <begin position="216"/>
        <end position="249"/>
    </location>
</feature>
<keyword evidence="1" id="KW-0812">Transmembrane</keyword>
<dbReference type="Proteomes" id="UP000186074">
    <property type="component" value="Chromosome"/>
</dbReference>
<dbReference type="AlphaFoldDB" id="A0A1P8KQM0"/>
<evidence type="ECO:0000259" key="3">
    <source>
        <dbReference type="Pfam" id="PF04536"/>
    </source>
</evidence>
<feature type="chain" id="PRO_5011958650" description="TPM domain-containing protein" evidence="2">
    <location>
        <begin position="21"/>
        <end position="306"/>
    </location>
</feature>
<evidence type="ECO:0000313" key="4">
    <source>
        <dbReference type="EMBL" id="APW66856.1"/>
    </source>
</evidence>
<name>A0A1P8KQM0_9BACT</name>
<organism evidence="4 5">
    <name type="scientific">Poseidonibacter parvus</name>
    <dbReference type="NCBI Taxonomy" id="1850254"/>
    <lineage>
        <taxon>Bacteria</taxon>
        <taxon>Pseudomonadati</taxon>
        <taxon>Campylobacterota</taxon>
        <taxon>Epsilonproteobacteria</taxon>
        <taxon>Campylobacterales</taxon>
        <taxon>Arcobacteraceae</taxon>
        <taxon>Poseidonibacter</taxon>
    </lineage>
</organism>
<dbReference type="STRING" id="1850254.LPB137_13790"/>
<evidence type="ECO:0000256" key="1">
    <source>
        <dbReference type="SAM" id="Phobius"/>
    </source>
</evidence>
<protein>
    <recommendedName>
        <fullName evidence="3">TPM domain-containing protein</fullName>
    </recommendedName>
</protein>
<feature type="signal peptide" evidence="2">
    <location>
        <begin position="1"/>
        <end position="20"/>
    </location>
</feature>
<dbReference type="PANTHER" id="PTHR30373:SF2">
    <property type="entry name" value="UPF0603 PROTEIN YGCG"/>
    <property type="match status" value="1"/>
</dbReference>
<accession>A0A1P8KQM0</accession>
<dbReference type="InterPro" id="IPR007621">
    <property type="entry name" value="TPM_dom"/>
</dbReference>
<dbReference type="OrthoDB" id="9810918at2"/>
<dbReference type="RefSeq" id="WP_076089058.1">
    <property type="nucleotide sequence ID" value="NZ_CP019070.1"/>
</dbReference>
<gene>
    <name evidence="4" type="ORF">LPB137_13790</name>
</gene>
<reference evidence="4 5" key="1">
    <citation type="submission" date="2017-01" db="EMBL/GenBank/DDBJ databases">
        <title>Genome sequencing of Arcobacter sp. LPB0137.</title>
        <authorList>
            <person name="Lee G.-W."/>
            <person name="Yi H."/>
        </authorList>
    </citation>
    <scope>NUCLEOTIDE SEQUENCE [LARGE SCALE GENOMIC DNA]</scope>
    <source>
        <strain evidence="4 5">LPB0137</strain>
    </source>
</reference>
<dbReference type="PANTHER" id="PTHR30373">
    <property type="entry name" value="UPF0603 PROTEIN YGCG"/>
    <property type="match status" value="1"/>
</dbReference>
<evidence type="ECO:0000256" key="2">
    <source>
        <dbReference type="SAM" id="SignalP"/>
    </source>
</evidence>
<proteinExistence type="predicted"/>
<keyword evidence="2" id="KW-0732">Signal</keyword>
<keyword evidence="1" id="KW-1133">Transmembrane helix</keyword>
<dbReference type="EMBL" id="CP019070">
    <property type="protein sequence ID" value="APW66856.1"/>
    <property type="molecule type" value="Genomic_DNA"/>
</dbReference>
<dbReference type="Gene3D" id="3.10.310.50">
    <property type="match status" value="1"/>
</dbReference>
<keyword evidence="5" id="KW-1185">Reference proteome</keyword>
<evidence type="ECO:0000313" key="5">
    <source>
        <dbReference type="Proteomes" id="UP000186074"/>
    </source>
</evidence>
<feature type="domain" description="TPM" evidence="3">
    <location>
        <begin position="33"/>
        <end position="156"/>
    </location>
</feature>
<sequence>MKKILLIILILSGFVFSSFANITDSFPNLSGRVVDNAKLLTKDQRETLSSILKAHEEKTSNQIVIVSLNSLEGYDIADYSYQLGRYWGIGQKDKDNGVLLVISLNDRKLRIEVGYGLEGALTDKISHEIIEYTLKSAFKKQQYYIGINNATEKIIEAINGEYTNHPQAQINDNTNEFIPLVFFAIIFLSVFGNSFSRALRKQTLYKVTKSSIPSSFFAFFVYAMGSAFTAYSLILALIIFIVVFVFNFINTKDVDFDKLKSIKSNSSNNYTSGYGGSFGRGGFSSSSGGFGGGGGGFGGGGASGGW</sequence>
<feature type="transmembrane region" description="Helical" evidence="1">
    <location>
        <begin position="177"/>
        <end position="195"/>
    </location>
</feature>
<dbReference type="Pfam" id="PF04536">
    <property type="entry name" value="TPM_phosphatase"/>
    <property type="match status" value="1"/>
</dbReference>
<keyword evidence="1" id="KW-0472">Membrane</keyword>
<dbReference type="KEGG" id="alp:LPB137_13790"/>